<evidence type="ECO:0000313" key="3">
    <source>
        <dbReference type="Proteomes" id="UP001314796"/>
    </source>
</evidence>
<keyword evidence="3" id="KW-1185">Reference proteome</keyword>
<feature type="transmembrane region" description="Helical" evidence="1">
    <location>
        <begin position="6"/>
        <end position="24"/>
    </location>
</feature>
<keyword evidence="1" id="KW-0812">Transmembrane</keyword>
<comment type="caution">
    <text evidence="2">The sequence shown here is derived from an EMBL/GenBank/DDBJ whole genome shotgun (WGS) entry which is preliminary data.</text>
</comment>
<name>A0ABS2NNR1_9FIRM</name>
<evidence type="ECO:0000313" key="2">
    <source>
        <dbReference type="EMBL" id="MBM7614462.1"/>
    </source>
</evidence>
<dbReference type="Proteomes" id="UP001314796">
    <property type="component" value="Unassembled WGS sequence"/>
</dbReference>
<protein>
    <submittedName>
        <fullName evidence="2">Uncharacterized protein</fullName>
    </submittedName>
</protein>
<dbReference type="EMBL" id="JAFBEE010000004">
    <property type="protein sequence ID" value="MBM7614462.1"/>
    <property type="molecule type" value="Genomic_DNA"/>
</dbReference>
<organism evidence="2 3">
    <name type="scientific">Alkaliphilus hydrothermalis</name>
    <dbReference type="NCBI Taxonomy" id="1482730"/>
    <lineage>
        <taxon>Bacteria</taxon>
        <taxon>Bacillati</taxon>
        <taxon>Bacillota</taxon>
        <taxon>Clostridia</taxon>
        <taxon>Peptostreptococcales</taxon>
        <taxon>Natronincolaceae</taxon>
        <taxon>Alkaliphilus</taxon>
    </lineage>
</organism>
<reference evidence="2 3" key="1">
    <citation type="submission" date="2021-01" db="EMBL/GenBank/DDBJ databases">
        <title>Genomic Encyclopedia of Type Strains, Phase IV (KMG-IV): sequencing the most valuable type-strain genomes for metagenomic binning, comparative biology and taxonomic classification.</title>
        <authorList>
            <person name="Goeker M."/>
        </authorList>
    </citation>
    <scope>NUCLEOTIDE SEQUENCE [LARGE SCALE GENOMIC DNA]</scope>
    <source>
        <strain evidence="2 3">DSM 25890</strain>
    </source>
</reference>
<sequence length="40" mass="4628">MPNLAWYWWALIGVVVVAGGYVKLQLLKKMMSKKDVDMDE</sequence>
<dbReference type="RefSeq" id="WP_279381026.1">
    <property type="nucleotide sequence ID" value="NZ_JAFBEE010000004.1"/>
</dbReference>
<accession>A0ABS2NNR1</accession>
<keyword evidence="1" id="KW-0472">Membrane</keyword>
<evidence type="ECO:0000256" key="1">
    <source>
        <dbReference type="SAM" id="Phobius"/>
    </source>
</evidence>
<proteinExistence type="predicted"/>
<gene>
    <name evidence="2" type="ORF">JOC73_000973</name>
</gene>
<keyword evidence="1" id="KW-1133">Transmembrane helix</keyword>